<evidence type="ECO:0000313" key="3">
    <source>
        <dbReference type="Proteomes" id="UP000784294"/>
    </source>
</evidence>
<dbReference type="Proteomes" id="UP000784294">
    <property type="component" value="Unassembled WGS sequence"/>
</dbReference>
<proteinExistence type="predicted"/>
<sequence>MLPISDVPSSHSAHMSLSSRLQSSKVIPRSRSASVRVVSARLPVQQNRKSAVKHDPNQSQISMQTNEETTLRSKYCCVVVWSRCCRVSVSFGFKGCPRSCGASSWRGQLKS</sequence>
<feature type="region of interest" description="Disordered" evidence="1">
    <location>
        <begin position="45"/>
        <end position="65"/>
    </location>
</feature>
<feature type="compositionally biased region" description="Low complexity" evidence="1">
    <location>
        <begin position="9"/>
        <end position="19"/>
    </location>
</feature>
<evidence type="ECO:0000256" key="1">
    <source>
        <dbReference type="SAM" id="MobiDB-lite"/>
    </source>
</evidence>
<name>A0A3S5A761_9PLAT</name>
<keyword evidence="3" id="KW-1185">Reference proteome</keyword>
<dbReference type="AlphaFoldDB" id="A0A3S5A761"/>
<dbReference type="EMBL" id="CAAALY010052985">
    <property type="protein sequence ID" value="VEL21763.1"/>
    <property type="molecule type" value="Genomic_DNA"/>
</dbReference>
<accession>A0A3S5A761</accession>
<evidence type="ECO:0000313" key="2">
    <source>
        <dbReference type="EMBL" id="VEL21763.1"/>
    </source>
</evidence>
<reference evidence="2" key="1">
    <citation type="submission" date="2018-11" db="EMBL/GenBank/DDBJ databases">
        <authorList>
            <consortium name="Pathogen Informatics"/>
        </authorList>
    </citation>
    <scope>NUCLEOTIDE SEQUENCE</scope>
</reference>
<gene>
    <name evidence="2" type="ORF">PXEA_LOCUS15203</name>
</gene>
<feature type="region of interest" description="Disordered" evidence="1">
    <location>
        <begin position="1"/>
        <end position="32"/>
    </location>
</feature>
<organism evidence="2 3">
    <name type="scientific">Protopolystoma xenopodis</name>
    <dbReference type="NCBI Taxonomy" id="117903"/>
    <lineage>
        <taxon>Eukaryota</taxon>
        <taxon>Metazoa</taxon>
        <taxon>Spiralia</taxon>
        <taxon>Lophotrochozoa</taxon>
        <taxon>Platyhelminthes</taxon>
        <taxon>Monogenea</taxon>
        <taxon>Polyopisthocotylea</taxon>
        <taxon>Polystomatidea</taxon>
        <taxon>Polystomatidae</taxon>
        <taxon>Protopolystoma</taxon>
    </lineage>
</organism>
<protein>
    <submittedName>
        <fullName evidence="2">Uncharacterized protein</fullName>
    </submittedName>
</protein>
<comment type="caution">
    <text evidence="2">The sequence shown here is derived from an EMBL/GenBank/DDBJ whole genome shotgun (WGS) entry which is preliminary data.</text>
</comment>